<name>A0A0L6Z798_9CLOT</name>
<gene>
    <name evidence="4" type="ORF">CLHOM_27730</name>
</gene>
<accession>A0A0L6Z798</accession>
<evidence type="ECO:0000256" key="1">
    <source>
        <dbReference type="ARBA" id="ARBA00007362"/>
    </source>
</evidence>
<feature type="transmembrane region" description="Helical" evidence="2">
    <location>
        <begin position="150"/>
        <end position="170"/>
    </location>
</feature>
<proteinExistence type="inferred from homology"/>
<feature type="transmembrane region" description="Helical" evidence="2">
    <location>
        <begin position="125"/>
        <end position="144"/>
    </location>
</feature>
<keyword evidence="2" id="KW-0472">Membrane</keyword>
<keyword evidence="2" id="KW-0812">Transmembrane</keyword>
<reference evidence="5" key="1">
    <citation type="submission" date="2015-08" db="EMBL/GenBank/DDBJ databases">
        <title>Genome sequence of the strict anaerobe Clostridium homopropionicum LuHBu1 (DSM 5847T).</title>
        <authorList>
            <person name="Poehlein A."/>
            <person name="Beck M."/>
            <person name="Schiel-Bengelsdorf B."/>
            <person name="Bengelsdorf F.R."/>
            <person name="Daniel R."/>
            <person name="Duerre P."/>
        </authorList>
    </citation>
    <scope>NUCLEOTIDE SEQUENCE [LARGE SCALE GENOMIC DNA]</scope>
    <source>
        <strain evidence="5">DSM 5847</strain>
    </source>
</reference>
<dbReference type="RefSeq" id="WP_052222258.1">
    <property type="nucleotide sequence ID" value="NZ_LHUR01000032.1"/>
</dbReference>
<feature type="transmembrane region" description="Helical" evidence="2">
    <location>
        <begin position="67"/>
        <end position="89"/>
    </location>
</feature>
<feature type="transmembrane region" description="Helical" evidence="2">
    <location>
        <begin position="182"/>
        <end position="203"/>
    </location>
</feature>
<feature type="transmembrane region" description="Helical" evidence="2">
    <location>
        <begin position="7"/>
        <end position="28"/>
    </location>
</feature>
<evidence type="ECO:0000256" key="2">
    <source>
        <dbReference type="SAM" id="Phobius"/>
    </source>
</evidence>
<dbReference type="PANTHER" id="PTHR22911:SF137">
    <property type="entry name" value="SOLUTE CARRIER FAMILY 35 MEMBER G2-RELATED"/>
    <property type="match status" value="1"/>
</dbReference>
<dbReference type="AlphaFoldDB" id="A0A0L6Z798"/>
<protein>
    <submittedName>
        <fullName evidence="4">Putative DMT superfamily transporter inner membrane protein</fullName>
    </submittedName>
</protein>
<dbReference type="GO" id="GO:0016020">
    <property type="term" value="C:membrane"/>
    <property type="evidence" value="ECO:0007669"/>
    <property type="project" value="InterPro"/>
</dbReference>
<evidence type="ECO:0000313" key="4">
    <source>
        <dbReference type="EMBL" id="KOA18834.1"/>
    </source>
</evidence>
<dbReference type="Proteomes" id="UP000037043">
    <property type="component" value="Unassembled WGS sequence"/>
</dbReference>
<comment type="caution">
    <text evidence="4">The sequence shown here is derived from an EMBL/GenBank/DDBJ whole genome shotgun (WGS) entry which is preliminary data.</text>
</comment>
<dbReference type="InterPro" id="IPR000620">
    <property type="entry name" value="EamA_dom"/>
</dbReference>
<feature type="transmembrane region" description="Helical" evidence="2">
    <location>
        <begin position="243"/>
        <end position="261"/>
    </location>
</feature>
<feature type="transmembrane region" description="Helical" evidence="2">
    <location>
        <begin position="95"/>
        <end position="116"/>
    </location>
</feature>
<feature type="transmembrane region" description="Helical" evidence="2">
    <location>
        <begin position="267"/>
        <end position="284"/>
    </location>
</feature>
<keyword evidence="2" id="KW-1133">Transmembrane helix</keyword>
<keyword evidence="5" id="KW-1185">Reference proteome</keyword>
<feature type="transmembrane region" description="Helical" evidence="2">
    <location>
        <begin position="34"/>
        <end position="55"/>
    </location>
</feature>
<dbReference type="EMBL" id="LHUR01000032">
    <property type="protein sequence ID" value="KOA18834.1"/>
    <property type="molecule type" value="Genomic_DNA"/>
</dbReference>
<evidence type="ECO:0000313" key="5">
    <source>
        <dbReference type="Proteomes" id="UP000037043"/>
    </source>
</evidence>
<dbReference type="PANTHER" id="PTHR22911">
    <property type="entry name" value="ACYL-MALONYL CONDENSING ENZYME-RELATED"/>
    <property type="match status" value="1"/>
</dbReference>
<comment type="similarity">
    <text evidence="1">Belongs to the EamA transporter family.</text>
</comment>
<dbReference type="InterPro" id="IPR037185">
    <property type="entry name" value="EmrE-like"/>
</dbReference>
<feature type="domain" description="EamA" evidence="3">
    <location>
        <begin position="5"/>
        <end position="139"/>
    </location>
</feature>
<dbReference type="PATRIC" id="fig|1121318.3.peg.2786"/>
<sequence length="288" mass="31616">MRKLPGIIFAILSSTAFGFMPIFAKIAYNSGSNATTLLSFRFLLAAIMLLIYFYIKKISLNINKKQLYIILLVGLLGYTSTGIVLFLSYNYISVGLATTMHFVYPAIVIVLNYIVYKETLTKNKILALLISLIGVYVLIGINSNEINLKGAFLALLSGFTFAGCVMGINHPELKKLDNSVQVFYFSVCAGTVFLIFSIFMGQLVLQFNIYILSSYIGISLISTIISIVLFIKAVKIIGASSASILGTFEPIVSIIMGIILFNEQLSFTIIVGTLLILASVFIIAKDQQ</sequence>
<dbReference type="STRING" id="36844.SAMN04488501_12221"/>
<evidence type="ECO:0000259" key="3">
    <source>
        <dbReference type="Pfam" id="PF00892"/>
    </source>
</evidence>
<dbReference type="SUPFAM" id="SSF103481">
    <property type="entry name" value="Multidrug resistance efflux transporter EmrE"/>
    <property type="match status" value="2"/>
</dbReference>
<dbReference type="Pfam" id="PF00892">
    <property type="entry name" value="EamA"/>
    <property type="match status" value="2"/>
</dbReference>
<organism evidence="4 5">
    <name type="scientific">Clostridium homopropionicum DSM 5847</name>
    <dbReference type="NCBI Taxonomy" id="1121318"/>
    <lineage>
        <taxon>Bacteria</taxon>
        <taxon>Bacillati</taxon>
        <taxon>Bacillota</taxon>
        <taxon>Clostridia</taxon>
        <taxon>Eubacteriales</taxon>
        <taxon>Clostridiaceae</taxon>
        <taxon>Clostridium</taxon>
    </lineage>
</organism>
<feature type="transmembrane region" description="Helical" evidence="2">
    <location>
        <begin position="209"/>
        <end position="231"/>
    </location>
</feature>
<feature type="domain" description="EamA" evidence="3">
    <location>
        <begin position="149"/>
        <end position="283"/>
    </location>
</feature>